<gene>
    <name evidence="3" type="ORF">UFOPK3306_00607</name>
</gene>
<evidence type="ECO:0000256" key="1">
    <source>
        <dbReference type="SAM" id="Coils"/>
    </source>
</evidence>
<reference evidence="3" key="1">
    <citation type="submission" date="2020-05" db="EMBL/GenBank/DDBJ databases">
        <authorList>
            <person name="Chiriac C."/>
            <person name="Salcher M."/>
            <person name="Ghai R."/>
            <person name="Kavagutti S V."/>
        </authorList>
    </citation>
    <scope>NUCLEOTIDE SEQUENCE</scope>
</reference>
<proteinExistence type="predicted"/>
<accession>A0A6J7D6A5</accession>
<feature type="compositionally biased region" description="Acidic residues" evidence="2">
    <location>
        <begin position="262"/>
        <end position="275"/>
    </location>
</feature>
<sequence length="285" mass="31323">MSMQNVGKLIGNSDGNNPQDQKAHLAVRTLPELPEAPEEPDMISIYLKVYENKVDDLIKLLAKAASSKDGAKIIKNLPGFEGKNAVKELQKHPDTFIKSFQKNDDNLESLLDAIQDSKLGDKLIALLERTPAGHALFKEIAEKIESELNEYNEAMLQYEDELTAYEIALDEFINPAFLPQQDESASDEIIAEAEAEAEVELSVEDAAAAALVEEEPLVSEEEEEVVVVDEEIIAEGEVTSDEEVVIDEEVLVDGEVVIEEEVTSDEEVVDEEVVDESITPPVSGS</sequence>
<feature type="coiled-coil region" evidence="1">
    <location>
        <begin position="134"/>
        <end position="168"/>
    </location>
</feature>
<name>A0A6J7D6A5_9ZZZZ</name>
<keyword evidence="1" id="KW-0175">Coiled coil</keyword>
<feature type="region of interest" description="Disordered" evidence="2">
    <location>
        <begin position="262"/>
        <end position="285"/>
    </location>
</feature>
<dbReference type="AlphaFoldDB" id="A0A6J7D6A5"/>
<feature type="region of interest" description="Disordered" evidence="2">
    <location>
        <begin position="1"/>
        <end position="23"/>
    </location>
</feature>
<evidence type="ECO:0000256" key="2">
    <source>
        <dbReference type="SAM" id="MobiDB-lite"/>
    </source>
</evidence>
<evidence type="ECO:0000313" key="3">
    <source>
        <dbReference type="EMBL" id="CAB4864525.1"/>
    </source>
</evidence>
<organism evidence="3">
    <name type="scientific">freshwater metagenome</name>
    <dbReference type="NCBI Taxonomy" id="449393"/>
    <lineage>
        <taxon>unclassified sequences</taxon>
        <taxon>metagenomes</taxon>
        <taxon>ecological metagenomes</taxon>
    </lineage>
</organism>
<dbReference type="EMBL" id="CAFBLI010000033">
    <property type="protein sequence ID" value="CAB4864525.1"/>
    <property type="molecule type" value="Genomic_DNA"/>
</dbReference>
<protein>
    <submittedName>
        <fullName evidence="3">Unannotated protein</fullName>
    </submittedName>
</protein>